<keyword evidence="1" id="KW-1185">Reference proteome</keyword>
<dbReference type="PANTHER" id="PTHR23020">
    <property type="entry name" value="UNCHARACTERIZED NUCLEAR HORMONE RECEPTOR-RELATED"/>
    <property type="match status" value="1"/>
</dbReference>
<organism evidence="1 2">
    <name type="scientific">Steinernema glaseri</name>
    <dbReference type="NCBI Taxonomy" id="37863"/>
    <lineage>
        <taxon>Eukaryota</taxon>
        <taxon>Metazoa</taxon>
        <taxon>Ecdysozoa</taxon>
        <taxon>Nematoda</taxon>
        <taxon>Chromadorea</taxon>
        <taxon>Rhabditida</taxon>
        <taxon>Tylenchina</taxon>
        <taxon>Panagrolaimomorpha</taxon>
        <taxon>Strongyloidoidea</taxon>
        <taxon>Steinernematidae</taxon>
        <taxon>Steinernema</taxon>
    </lineage>
</organism>
<dbReference type="Proteomes" id="UP000095287">
    <property type="component" value="Unplaced"/>
</dbReference>
<dbReference type="Pfam" id="PF07914">
    <property type="entry name" value="DUF1679"/>
    <property type="match status" value="1"/>
</dbReference>
<dbReference type="AlphaFoldDB" id="A0A1I7YGZ9"/>
<reference evidence="2" key="1">
    <citation type="submission" date="2016-11" db="UniProtKB">
        <authorList>
            <consortium name="WormBaseParasite"/>
        </authorList>
    </citation>
    <scope>IDENTIFICATION</scope>
</reference>
<dbReference type="InterPro" id="IPR012877">
    <property type="entry name" value="Dhs-27"/>
</dbReference>
<name>A0A1I7YGZ9_9BILA</name>
<evidence type="ECO:0000313" key="1">
    <source>
        <dbReference type="Proteomes" id="UP000095287"/>
    </source>
</evidence>
<proteinExistence type="predicted"/>
<dbReference type="InterPro" id="IPR052961">
    <property type="entry name" value="Oxido-Kinase-like_Enzymes"/>
</dbReference>
<protein>
    <submittedName>
        <fullName evidence="2">AAA_8 domain-containing protein</fullName>
    </submittedName>
</protein>
<accession>A0A1I7YGZ9</accession>
<sequence>MTSPIGTSCFTEEWLLATLAEADVSFSGVSEVKSVDEVLVLCTAPDLRRQITNEVLEEYYKTLTTALEGDVPFTFDQVKELYKLNFHAQCFNVMFTVVYLPAMNAHLSEPDQQVQNKKFFRRAQLAMDDAIALLDDLPDKFARLSVRKCGDI</sequence>
<dbReference type="WBParaSite" id="L893_g16323.t1">
    <property type="protein sequence ID" value="L893_g16323.t1"/>
    <property type="gene ID" value="L893_g16323"/>
</dbReference>
<dbReference type="PANTHER" id="PTHR23020:SF41">
    <property type="entry name" value="AMINOGLYCOSIDE PHOSPHOTRANSFERASE DOMAIN-CONTAINING PROTEIN"/>
    <property type="match status" value="1"/>
</dbReference>
<evidence type="ECO:0000313" key="2">
    <source>
        <dbReference type="WBParaSite" id="L893_g16323.t1"/>
    </source>
</evidence>